<dbReference type="GO" id="GO:0016758">
    <property type="term" value="F:hexosyltransferase activity"/>
    <property type="evidence" value="ECO:0007669"/>
    <property type="project" value="InterPro"/>
</dbReference>
<dbReference type="OrthoDB" id="10155at2157"/>
<dbReference type="SUPFAM" id="SSF53448">
    <property type="entry name" value="Nucleotide-diphospho-sugar transferases"/>
    <property type="match status" value="1"/>
</dbReference>
<dbReference type="EMBL" id="OBDR01000007">
    <property type="protein sequence ID" value="SNY17112.1"/>
    <property type="molecule type" value="Genomic_DNA"/>
</dbReference>
<dbReference type="GO" id="GO:0008781">
    <property type="term" value="F:N-acylneuraminate cytidylyltransferase activity"/>
    <property type="evidence" value="ECO:0007669"/>
    <property type="project" value="TreeGrafter"/>
</dbReference>
<dbReference type="InterPro" id="IPR050793">
    <property type="entry name" value="CMP-NeuNAc_synthase"/>
</dbReference>
<reference evidence="4" key="1">
    <citation type="submission" date="2017-09" db="EMBL/GenBank/DDBJ databases">
        <authorList>
            <person name="Varghese N."/>
            <person name="Submissions S."/>
        </authorList>
    </citation>
    <scope>NUCLEOTIDE SEQUENCE [LARGE SCALE GENOMIC DNA]</scope>
    <source>
        <strain evidence="4">WG-1MB</strain>
    </source>
</reference>
<dbReference type="Proteomes" id="UP000217726">
    <property type="component" value="Unassembled WGS sequence"/>
</dbReference>
<protein>
    <submittedName>
        <fullName evidence="2">CMP-N-acetylneuraminic acid synthetase</fullName>
    </submittedName>
</protein>
<evidence type="ECO:0000313" key="2">
    <source>
        <dbReference type="EMBL" id="SNY17112.1"/>
    </source>
</evidence>
<dbReference type="PANTHER" id="PTHR21485">
    <property type="entry name" value="HAD SUPERFAMILY MEMBERS CMAS AND KDSC"/>
    <property type="match status" value="1"/>
</dbReference>
<dbReference type="SUPFAM" id="SSF53756">
    <property type="entry name" value="UDP-Glycosyltransferase/glycogen phosphorylase"/>
    <property type="match status" value="1"/>
</dbReference>
<reference evidence="2" key="2">
    <citation type="submission" date="2017-09" db="EMBL/GenBank/DDBJ databases">
        <authorList>
            <person name="Ehlers B."/>
            <person name="Leendertz F.H."/>
        </authorList>
    </citation>
    <scope>NUCLEOTIDE SEQUENCE [LARGE SCALE GENOMIC DNA]</scope>
    <source>
        <strain evidence="2">WG-1MB</strain>
    </source>
</reference>
<dbReference type="Gene3D" id="3.90.550.10">
    <property type="entry name" value="Spore Coat Polysaccharide Biosynthesis Protein SpsA, Chain A"/>
    <property type="match status" value="1"/>
</dbReference>
<dbReference type="AlphaFoldDB" id="A0A285G0K0"/>
<dbReference type="InterPro" id="IPR029044">
    <property type="entry name" value="Nucleotide-diphossugar_trans"/>
</dbReference>
<dbReference type="Pfam" id="PF02348">
    <property type="entry name" value="CTP_transf_3"/>
    <property type="match status" value="1"/>
</dbReference>
<evidence type="ECO:0000313" key="3">
    <source>
        <dbReference type="EMBL" id="TCL11928.1"/>
    </source>
</evidence>
<evidence type="ECO:0000259" key="1">
    <source>
        <dbReference type="Pfam" id="PF04101"/>
    </source>
</evidence>
<dbReference type="InterPro" id="IPR007235">
    <property type="entry name" value="Glyco_trans_28_C"/>
</dbReference>
<sequence length="557" mass="63742">MTAYPKILAIIPARGGSKGIPKKNIKLLAGKPLIAHTIESSLNSKYITKVVVSTEDEIISKISKLHGAEVIERKNELAEDHVPLDPVIYHTLSEFEKKGLRYDVIATIQPTSPLIKTKTIDEAIETFIEQDCDTLITVKAEPHLYWTKQDDVFIPLYSERKNRQYLEPLYKETGSMLISKREIVSESNRIGNKLHLYEVPSNEAIDIDNYQDWLIAENELNKKTIVFRVDGSPEIGMGHVFRALTLADKMFLNHNVYFLMDNDKKLGIEKIKSSYYPLIVFNDKKEMYKKLNELNPDIVINDILDTEPKYISELKAMGYFVVNYEDLGEGSDYADLVINSLYENTCPPDNHYYGYKYVCLRDEFQQISSKVVTESVNCILITFGGTDPNNLTLRTLKAISKLNNIKDIKINVIIGMGYSSKEELSAYAEKLVQEGFQINIKENVLMMAYEIYNADIVITSNGRTIYEITSIGTPFISIAQNERESKHLFVHFLRGIMYLGMAYKISEDDIYMALTDLLNNPQLRKKVNKNLLKINLLDGVDKNIKLIEEKYTEWGSK</sequence>
<evidence type="ECO:0000313" key="4">
    <source>
        <dbReference type="Proteomes" id="UP000217726"/>
    </source>
</evidence>
<organism evidence="2 4">
    <name type="scientific">Methanohalophilus euhalobius</name>
    <dbReference type="NCBI Taxonomy" id="51203"/>
    <lineage>
        <taxon>Archaea</taxon>
        <taxon>Methanobacteriati</taxon>
        <taxon>Methanobacteriota</taxon>
        <taxon>Stenosarchaea group</taxon>
        <taxon>Methanomicrobia</taxon>
        <taxon>Methanosarcinales</taxon>
        <taxon>Methanosarcinaceae</taxon>
        <taxon>Methanohalophilus</taxon>
    </lineage>
</organism>
<dbReference type="RefSeq" id="WP_096712515.1">
    <property type="nucleotide sequence ID" value="NZ_OBDR01000007.1"/>
</dbReference>
<dbReference type="EMBL" id="SMMS01000001">
    <property type="protein sequence ID" value="TCL11928.1"/>
    <property type="molecule type" value="Genomic_DNA"/>
</dbReference>
<keyword evidence="4" id="KW-1185">Reference proteome</keyword>
<dbReference type="Pfam" id="PF04101">
    <property type="entry name" value="Glyco_tran_28_C"/>
    <property type="match status" value="1"/>
</dbReference>
<gene>
    <name evidence="3" type="ORF">C7960_1131</name>
    <name evidence="2" type="ORF">SAMN06295989_10719</name>
</gene>
<dbReference type="CDD" id="cd02513">
    <property type="entry name" value="CMP-NeuAc_Synthase"/>
    <property type="match status" value="1"/>
</dbReference>
<reference evidence="3 5" key="3">
    <citation type="submission" date="2019-03" db="EMBL/GenBank/DDBJ databases">
        <title>Subsurface microbial communities from deep shales in Ohio and West Virginia, USA.</title>
        <authorList>
            <person name="Wrighton K."/>
        </authorList>
    </citation>
    <scope>NUCLEOTIDE SEQUENCE [LARGE SCALE GENOMIC DNA]</scope>
    <source>
        <strain evidence="3 5">WG1_MB</strain>
    </source>
</reference>
<dbReference type="Gene3D" id="3.40.50.2000">
    <property type="entry name" value="Glycogen Phosphorylase B"/>
    <property type="match status" value="1"/>
</dbReference>
<dbReference type="Gene3D" id="3.40.50.11190">
    <property type="match status" value="1"/>
</dbReference>
<feature type="domain" description="Glycosyl transferase family 28 C-terminal" evidence="1">
    <location>
        <begin position="382"/>
        <end position="491"/>
    </location>
</feature>
<proteinExistence type="predicted"/>
<accession>A0A285G0K0</accession>
<dbReference type="PANTHER" id="PTHR21485:SF3">
    <property type="entry name" value="N-ACYLNEURAMINATE CYTIDYLYLTRANSFERASE"/>
    <property type="match status" value="1"/>
</dbReference>
<dbReference type="Proteomes" id="UP000295404">
    <property type="component" value="Unassembled WGS sequence"/>
</dbReference>
<evidence type="ECO:0000313" key="5">
    <source>
        <dbReference type="Proteomes" id="UP000295404"/>
    </source>
</evidence>
<dbReference type="InterPro" id="IPR003329">
    <property type="entry name" value="Cytidylyl_trans"/>
</dbReference>
<name>A0A285G0K0_9EURY</name>